<dbReference type="InterPro" id="IPR002048">
    <property type="entry name" value="EF_hand_dom"/>
</dbReference>
<evidence type="ECO:0000313" key="9">
    <source>
        <dbReference type="EMBL" id="CDQ64775.1"/>
    </source>
</evidence>
<dbReference type="Pfam" id="PF02187">
    <property type="entry name" value="GAS2"/>
    <property type="match status" value="1"/>
</dbReference>
<dbReference type="SUPFAM" id="SSF143575">
    <property type="entry name" value="GAS2 domain-like"/>
    <property type="match status" value="1"/>
</dbReference>
<reference evidence="9" key="1">
    <citation type="journal article" date="2014" name="Nat. Commun.">
        <title>The rainbow trout genome provides novel insights into evolution after whole-genome duplication in vertebrates.</title>
        <authorList>
            <person name="Berthelot C."/>
            <person name="Brunet F."/>
            <person name="Chalopin D."/>
            <person name="Juanchich A."/>
            <person name="Bernard M."/>
            <person name="Noel B."/>
            <person name="Bento P."/>
            <person name="Da Silva C."/>
            <person name="Labadie K."/>
            <person name="Alberti A."/>
            <person name="Aury J.M."/>
            <person name="Louis A."/>
            <person name="Dehais P."/>
            <person name="Bardou P."/>
            <person name="Montfort J."/>
            <person name="Klopp C."/>
            <person name="Cabau C."/>
            <person name="Gaspin C."/>
            <person name="Thorgaard G.H."/>
            <person name="Boussaha M."/>
            <person name="Quillet E."/>
            <person name="Guyomard R."/>
            <person name="Galiana D."/>
            <person name="Bobe J."/>
            <person name="Volff J.N."/>
            <person name="Genet C."/>
            <person name="Wincker P."/>
            <person name="Jaillon O."/>
            <person name="Roest Crollius H."/>
            <person name="Guiguen Y."/>
        </authorList>
    </citation>
    <scope>NUCLEOTIDE SEQUENCE [LARGE SCALE GENOMIC DNA]</scope>
</reference>
<evidence type="ECO:0000256" key="2">
    <source>
        <dbReference type="ARBA" id="ARBA00022490"/>
    </source>
</evidence>
<dbReference type="FunFam" id="3.30.920.20:FF:000001">
    <property type="entry name" value="Microtubule-actin cross-linking factor 1"/>
    <property type="match status" value="1"/>
</dbReference>
<evidence type="ECO:0000256" key="1">
    <source>
        <dbReference type="ARBA" id="ARBA00004245"/>
    </source>
</evidence>
<feature type="domain" description="EF-hand" evidence="7">
    <location>
        <begin position="115"/>
        <end position="150"/>
    </location>
</feature>
<dbReference type="PaxDb" id="8022-A0A060WJR3"/>
<evidence type="ECO:0000256" key="3">
    <source>
        <dbReference type="ARBA" id="ARBA00022723"/>
    </source>
</evidence>
<reference evidence="9" key="2">
    <citation type="submission" date="2014-03" db="EMBL/GenBank/DDBJ databases">
        <authorList>
            <person name="Genoscope - CEA"/>
        </authorList>
    </citation>
    <scope>NUCLEOTIDE SEQUENCE</scope>
</reference>
<dbReference type="Proteomes" id="UP000193380">
    <property type="component" value="Unassembled WGS sequence"/>
</dbReference>
<keyword evidence="3" id="KW-0479">Metal-binding</keyword>
<dbReference type="SMART" id="SM00243">
    <property type="entry name" value="GAS2"/>
    <property type="match status" value="1"/>
</dbReference>
<dbReference type="AlphaFoldDB" id="A0A060WJR3"/>
<dbReference type="GO" id="GO:0005737">
    <property type="term" value="C:cytoplasm"/>
    <property type="evidence" value="ECO:0007669"/>
    <property type="project" value="TreeGrafter"/>
</dbReference>
<name>A0A060WJR3_ONCMY</name>
<dbReference type="PANTHER" id="PTHR23169">
    <property type="entry name" value="ENVOPLAKIN"/>
    <property type="match status" value="1"/>
</dbReference>
<dbReference type="PROSITE" id="PS50222">
    <property type="entry name" value="EF_HAND_2"/>
    <property type="match status" value="2"/>
</dbReference>
<feature type="domain" description="EF-hand" evidence="7">
    <location>
        <begin position="151"/>
        <end position="186"/>
    </location>
</feature>
<dbReference type="InterPro" id="IPR036534">
    <property type="entry name" value="GAR_dom_sf"/>
</dbReference>
<evidence type="ECO:0000256" key="5">
    <source>
        <dbReference type="ARBA" id="ARBA00023212"/>
    </source>
</evidence>
<keyword evidence="4" id="KW-0106">Calcium</keyword>
<evidence type="ECO:0000259" key="8">
    <source>
        <dbReference type="PROSITE" id="PS51460"/>
    </source>
</evidence>
<feature type="region of interest" description="Disordered" evidence="6">
    <location>
        <begin position="347"/>
        <end position="367"/>
    </location>
</feature>
<gene>
    <name evidence="9" type="ORF">GSONMT00071934001</name>
</gene>
<proteinExistence type="predicted"/>
<dbReference type="GO" id="GO:0042060">
    <property type="term" value="P:wound healing"/>
    <property type="evidence" value="ECO:0007669"/>
    <property type="project" value="TreeGrafter"/>
</dbReference>
<dbReference type="InterPro" id="IPR043197">
    <property type="entry name" value="Plakin"/>
</dbReference>
<protein>
    <recommendedName>
        <fullName evidence="11">Microtubule actin crosslinking factor 1b</fullName>
    </recommendedName>
</protein>
<dbReference type="Gene3D" id="1.10.238.10">
    <property type="entry name" value="EF-hand"/>
    <property type="match status" value="1"/>
</dbReference>
<dbReference type="GO" id="GO:0045104">
    <property type="term" value="P:intermediate filament cytoskeleton organization"/>
    <property type="evidence" value="ECO:0007669"/>
    <property type="project" value="InterPro"/>
</dbReference>
<dbReference type="GO" id="GO:0016020">
    <property type="term" value="C:membrane"/>
    <property type="evidence" value="ECO:0007669"/>
    <property type="project" value="TreeGrafter"/>
</dbReference>
<dbReference type="SUPFAM" id="SSF47473">
    <property type="entry name" value="EF-hand"/>
    <property type="match status" value="1"/>
</dbReference>
<dbReference type="SMART" id="SM00054">
    <property type="entry name" value="EFh"/>
    <property type="match status" value="2"/>
</dbReference>
<evidence type="ECO:0000259" key="7">
    <source>
        <dbReference type="PROSITE" id="PS50222"/>
    </source>
</evidence>
<dbReference type="GO" id="GO:0005509">
    <property type="term" value="F:calcium ion binding"/>
    <property type="evidence" value="ECO:0007669"/>
    <property type="project" value="InterPro"/>
</dbReference>
<dbReference type="PANTHER" id="PTHR23169:SF33">
    <property type="entry name" value="MICROTUBULE-ACTIN CROSS-LINKING FACTOR 1, ISOFORMS 1_2_3_5"/>
    <property type="match status" value="1"/>
</dbReference>
<evidence type="ECO:0000313" key="10">
    <source>
        <dbReference type="Proteomes" id="UP000193380"/>
    </source>
</evidence>
<dbReference type="Gene3D" id="3.30.920.20">
    <property type="entry name" value="Gas2-like domain"/>
    <property type="match status" value="1"/>
</dbReference>
<dbReference type="CDD" id="cd00051">
    <property type="entry name" value="EFh"/>
    <property type="match status" value="1"/>
</dbReference>
<dbReference type="InterPro" id="IPR003108">
    <property type="entry name" value="GAR_dom"/>
</dbReference>
<dbReference type="PROSITE" id="PS00018">
    <property type="entry name" value="EF_HAND_1"/>
    <property type="match status" value="2"/>
</dbReference>
<accession>A0A060WJR3</accession>
<dbReference type="Pfam" id="PF13499">
    <property type="entry name" value="EF-hand_7"/>
    <property type="match status" value="1"/>
</dbReference>
<organism evidence="9 10">
    <name type="scientific">Oncorhynchus mykiss</name>
    <name type="common">Rainbow trout</name>
    <name type="synonym">Salmo gairdneri</name>
    <dbReference type="NCBI Taxonomy" id="8022"/>
    <lineage>
        <taxon>Eukaryota</taxon>
        <taxon>Metazoa</taxon>
        <taxon>Chordata</taxon>
        <taxon>Craniata</taxon>
        <taxon>Vertebrata</taxon>
        <taxon>Euteleostomi</taxon>
        <taxon>Actinopterygii</taxon>
        <taxon>Neopterygii</taxon>
        <taxon>Teleostei</taxon>
        <taxon>Protacanthopterygii</taxon>
        <taxon>Salmoniformes</taxon>
        <taxon>Salmonidae</taxon>
        <taxon>Salmoninae</taxon>
        <taxon>Oncorhynchus</taxon>
    </lineage>
</organism>
<evidence type="ECO:0000256" key="6">
    <source>
        <dbReference type="SAM" id="MobiDB-lite"/>
    </source>
</evidence>
<evidence type="ECO:0000256" key="4">
    <source>
        <dbReference type="ARBA" id="ARBA00022837"/>
    </source>
</evidence>
<dbReference type="STRING" id="8022.A0A060WJR3"/>
<feature type="domain" description="GAR" evidence="8">
    <location>
        <begin position="191"/>
        <end position="263"/>
    </location>
</feature>
<sequence>MEELNRKLPEVEHATKSCKEKLIPKQQASPCRKALTKRRTTLKLQPTVIPLPLENLDPQTPQLCQLVSHWQKLWLLALARQGRLEQHEQGLQEMEEFANFDFNVWRKRYMQWISHLKSRILDVFRNIDRDQDGRISKKELIDNVLASKFPTNSLEMNAVANIFDMNGDGFIDYYEFVSALHPSRDPYRRTLDADQINEEVGRQVSQCNCPKRFQVEQISANRYRFGDSQQLRMVRILRSTLMVRVGGGWTALDEFLVKNDPCRVKGRTNLKIKEKYLFDNSRRGGSSKTLTVSRSNSSLSLYSSASAPSSPLTRKPMFQALLRRSLSGDRCIRPRSSIAALGSDLQFSTAGDDDSLSPSEEAERLPT</sequence>
<evidence type="ECO:0008006" key="11">
    <source>
        <dbReference type="Google" id="ProtNLM"/>
    </source>
</evidence>
<dbReference type="InterPro" id="IPR018247">
    <property type="entry name" value="EF_Hand_1_Ca_BS"/>
</dbReference>
<dbReference type="InterPro" id="IPR011992">
    <property type="entry name" value="EF-hand-dom_pair"/>
</dbReference>
<dbReference type="GO" id="GO:0005882">
    <property type="term" value="C:intermediate filament"/>
    <property type="evidence" value="ECO:0007669"/>
    <property type="project" value="TreeGrafter"/>
</dbReference>
<keyword evidence="5" id="KW-0206">Cytoskeleton</keyword>
<dbReference type="EMBL" id="FR904482">
    <property type="protein sequence ID" value="CDQ64775.1"/>
    <property type="molecule type" value="Genomic_DNA"/>
</dbReference>
<dbReference type="GO" id="GO:0008017">
    <property type="term" value="F:microtubule binding"/>
    <property type="evidence" value="ECO:0007669"/>
    <property type="project" value="InterPro"/>
</dbReference>
<comment type="subcellular location">
    <subcellularLocation>
        <location evidence="1">Cytoplasm</location>
        <location evidence="1">Cytoskeleton</location>
    </subcellularLocation>
</comment>
<dbReference type="PROSITE" id="PS51460">
    <property type="entry name" value="GAR"/>
    <property type="match status" value="1"/>
</dbReference>
<keyword evidence="2" id="KW-0963">Cytoplasm</keyword>
<dbReference type="GO" id="GO:0005198">
    <property type="term" value="F:structural molecule activity"/>
    <property type="evidence" value="ECO:0007669"/>
    <property type="project" value="TreeGrafter"/>
</dbReference>